<dbReference type="EC" id="2.7.13.3" evidence="3"/>
<dbReference type="Pfam" id="PF00512">
    <property type="entry name" value="HisKA"/>
    <property type="match status" value="1"/>
</dbReference>
<evidence type="ECO:0000256" key="3">
    <source>
        <dbReference type="ARBA" id="ARBA00012438"/>
    </source>
</evidence>
<feature type="domain" description="PAC" evidence="22">
    <location>
        <begin position="637"/>
        <end position="691"/>
    </location>
</feature>
<feature type="domain" description="Response regulatory" evidence="20">
    <location>
        <begin position="950"/>
        <end position="1069"/>
    </location>
</feature>
<evidence type="ECO:0000256" key="4">
    <source>
        <dbReference type="ARBA" id="ARBA00022475"/>
    </source>
</evidence>
<dbReference type="CDD" id="cd13707">
    <property type="entry name" value="PBP2_BvgS_D2"/>
    <property type="match status" value="1"/>
</dbReference>
<dbReference type="CDD" id="cd13705">
    <property type="entry name" value="PBP2_BvgS_D1"/>
    <property type="match status" value="1"/>
</dbReference>
<dbReference type="InterPro" id="IPR011006">
    <property type="entry name" value="CheY-like_superfamily"/>
</dbReference>
<dbReference type="Gene3D" id="3.30.450.20">
    <property type="entry name" value="PAS domain"/>
    <property type="match status" value="1"/>
</dbReference>
<gene>
    <name evidence="24" type="ORF">F3J37_20220</name>
</gene>
<dbReference type="InterPro" id="IPR003594">
    <property type="entry name" value="HATPase_dom"/>
</dbReference>
<dbReference type="InterPro" id="IPR001638">
    <property type="entry name" value="Solute-binding_3/MltF_N"/>
</dbReference>
<evidence type="ECO:0000256" key="5">
    <source>
        <dbReference type="ARBA" id="ARBA00022519"/>
    </source>
</evidence>
<dbReference type="Pfam" id="PF00072">
    <property type="entry name" value="Response_reg"/>
    <property type="match status" value="1"/>
</dbReference>
<dbReference type="Gene3D" id="3.40.50.2300">
    <property type="match status" value="1"/>
</dbReference>
<dbReference type="PROSITE" id="PS50894">
    <property type="entry name" value="HPT"/>
    <property type="match status" value="1"/>
</dbReference>
<dbReference type="SMART" id="SM00388">
    <property type="entry name" value="HisKA"/>
    <property type="match status" value="1"/>
</dbReference>
<dbReference type="SUPFAM" id="SSF47226">
    <property type="entry name" value="Histidine-containing phosphotransfer domain, HPT domain"/>
    <property type="match status" value="1"/>
</dbReference>
<dbReference type="PROSITE" id="PS50112">
    <property type="entry name" value="PAS"/>
    <property type="match status" value="1"/>
</dbReference>
<keyword evidence="25" id="KW-1185">Reference proteome</keyword>
<dbReference type="CDD" id="cd17546">
    <property type="entry name" value="REC_hyHK_CKI1_RcsC-like"/>
    <property type="match status" value="1"/>
</dbReference>
<dbReference type="SMART" id="SM00448">
    <property type="entry name" value="REC"/>
    <property type="match status" value="1"/>
</dbReference>
<protein>
    <recommendedName>
        <fullName evidence="3">histidine kinase</fullName>
        <ecNumber evidence="3">2.7.13.3</ecNumber>
    </recommendedName>
</protein>
<dbReference type="PROSITE" id="PS50109">
    <property type="entry name" value="HIS_KIN"/>
    <property type="match status" value="1"/>
</dbReference>
<reference evidence="24 25" key="1">
    <citation type="journal article" date="2019" name="bioRxiv">
        <title>Bacteria contribute to plant secondary compound degradation in a generalist herbivore system.</title>
        <authorList>
            <person name="Francoeur C.B."/>
            <person name="Khadempour L."/>
            <person name="Moreira-Soto R.D."/>
            <person name="Gotting K."/>
            <person name="Book A.J."/>
            <person name="Pinto-Tomas A.A."/>
            <person name="Keefover-Ring K."/>
            <person name="Currie C.R."/>
        </authorList>
    </citation>
    <scope>NUCLEOTIDE SEQUENCE [LARGE SCALE GENOMIC DNA]</scope>
    <source>
        <strain evidence="24">Al-1710</strain>
    </source>
</reference>
<evidence type="ECO:0000256" key="12">
    <source>
        <dbReference type="ARBA" id="ARBA00022840"/>
    </source>
</evidence>
<accession>A0ABX0RTS8</accession>
<keyword evidence="10" id="KW-0547">Nucleotide-binding</keyword>
<dbReference type="SMART" id="SM00062">
    <property type="entry name" value="PBPb"/>
    <property type="match status" value="2"/>
</dbReference>
<dbReference type="PANTHER" id="PTHR43047">
    <property type="entry name" value="TWO-COMPONENT HISTIDINE PROTEIN KINASE"/>
    <property type="match status" value="1"/>
</dbReference>
<dbReference type="CDD" id="cd16922">
    <property type="entry name" value="HATPase_EvgS-ArcB-TorS-like"/>
    <property type="match status" value="1"/>
</dbReference>
<keyword evidence="15 18" id="KW-0472">Membrane</keyword>
<evidence type="ECO:0000256" key="2">
    <source>
        <dbReference type="ARBA" id="ARBA00004429"/>
    </source>
</evidence>
<dbReference type="Pfam" id="PF00497">
    <property type="entry name" value="SBP_bac_3"/>
    <property type="match status" value="2"/>
</dbReference>
<dbReference type="InterPro" id="IPR008207">
    <property type="entry name" value="Sig_transdc_His_kin_Hpt_dom"/>
</dbReference>
<dbReference type="Gene3D" id="1.10.287.130">
    <property type="match status" value="1"/>
</dbReference>
<evidence type="ECO:0000256" key="1">
    <source>
        <dbReference type="ARBA" id="ARBA00000085"/>
    </source>
</evidence>
<evidence type="ECO:0000256" key="16">
    <source>
        <dbReference type="PROSITE-ProRule" id="PRU00110"/>
    </source>
</evidence>
<dbReference type="SUPFAM" id="SSF52172">
    <property type="entry name" value="CheY-like"/>
    <property type="match status" value="1"/>
</dbReference>
<dbReference type="PANTHER" id="PTHR43047:SF72">
    <property type="entry name" value="OSMOSENSING HISTIDINE PROTEIN KINASE SLN1"/>
    <property type="match status" value="1"/>
</dbReference>
<proteinExistence type="predicted"/>
<evidence type="ECO:0000256" key="18">
    <source>
        <dbReference type="SAM" id="Phobius"/>
    </source>
</evidence>
<dbReference type="InterPro" id="IPR001789">
    <property type="entry name" value="Sig_transdc_resp-reg_receiver"/>
</dbReference>
<evidence type="ECO:0000313" key="24">
    <source>
        <dbReference type="EMBL" id="NIG21006.1"/>
    </source>
</evidence>
<dbReference type="InterPro" id="IPR004358">
    <property type="entry name" value="Sig_transdc_His_kin-like_C"/>
</dbReference>
<evidence type="ECO:0000256" key="7">
    <source>
        <dbReference type="ARBA" id="ARBA00022679"/>
    </source>
</evidence>
<evidence type="ECO:0000256" key="15">
    <source>
        <dbReference type="ARBA" id="ARBA00023136"/>
    </source>
</evidence>
<evidence type="ECO:0000259" key="21">
    <source>
        <dbReference type="PROSITE" id="PS50112"/>
    </source>
</evidence>
<dbReference type="InterPro" id="IPR036890">
    <property type="entry name" value="HATPase_C_sf"/>
</dbReference>
<dbReference type="PROSITE" id="PS50110">
    <property type="entry name" value="RESPONSE_REGULATORY"/>
    <property type="match status" value="1"/>
</dbReference>
<dbReference type="InterPro" id="IPR013656">
    <property type="entry name" value="PAS_4"/>
</dbReference>
<dbReference type="Pfam" id="PF01627">
    <property type="entry name" value="Hpt"/>
    <property type="match status" value="1"/>
</dbReference>
<dbReference type="Gene3D" id="1.20.120.160">
    <property type="entry name" value="HPT domain"/>
    <property type="match status" value="1"/>
</dbReference>
<keyword evidence="8 18" id="KW-0812">Transmembrane</keyword>
<dbReference type="InterPro" id="IPR036097">
    <property type="entry name" value="HisK_dim/P_sf"/>
</dbReference>
<dbReference type="PROSITE" id="PS50113">
    <property type="entry name" value="PAC"/>
    <property type="match status" value="1"/>
</dbReference>
<dbReference type="CDD" id="cd00082">
    <property type="entry name" value="HisKA"/>
    <property type="match status" value="1"/>
</dbReference>
<feature type="modified residue" description="Phosphohistidine" evidence="16">
    <location>
        <position position="1129"/>
    </location>
</feature>
<dbReference type="EMBL" id="VWXC01000017">
    <property type="protein sequence ID" value="NIG21006.1"/>
    <property type="molecule type" value="Genomic_DNA"/>
</dbReference>
<feature type="transmembrane region" description="Helical" evidence="18">
    <location>
        <begin position="520"/>
        <end position="542"/>
    </location>
</feature>
<dbReference type="InterPro" id="IPR005467">
    <property type="entry name" value="His_kinase_dom"/>
</dbReference>
<organism evidence="24 25">
    <name type="scientific">Candidatus Pantoea communis</name>
    <dbReference type="NCBI Taxonomy" id="2608354"/>
    <lineage>
        <taxon>Bacteria</taxon>
        <taxon>Pseudomonadati</taxon>
        <taxon>Pseudomonadota</taxon>
        <taxon>Gammaproteobacteria</taxon>
        <taxon>Enterobacterales</taxon>
        <taxon>Erwiniaceae</taxon>
        <taxon>Pantoea</taxon>
    </lineage>
</organism>
<evidence type="ECO:0000259" key="23">
    <source>
        <dbReference type="PROSITE" id="PS50894"/>
    </source>
</evidence>
<feature type="domain" description="PAS" evidence="21">
    <location>
        <begin position="559"/>
        <end position="632"/>
    </location>
</feature>
<evidence type="ECO:0000256" key="8">
    <source>
        <dbReference type="ARBA" id="ARBA00022692"/>
    </source>
</evidence>
<dbReference type="SUPFAM" id="SSF47384">
    <property type="entry name" value="Homodimeric domain of signal transducing histidine kinase"/>
    <property type="match status" value="1"/>
</dbReference>
<comment type="caution">
    <text evidence="24">The sequence shown here is derived from an EMBL/GenBank/DDBJ whole genome shotgun (WGS) entry which is preliminary data.</text>
</comment>
<dbReference type="InterPro" id="IPR049870">
    <property type="entry name" value="BvgS-like_periplasmic1"/>
</dbReference>
<evidence type="ECO:0000256" key="11">
    <source>
        <dbReference type="ARBA" id="ARBA00022777"/>
    </source>
</evidence>
<sequence length="1188" mass="132365">MWLICAPVQASELQLMTHLIGSEQPALVLSPDERAFLHQKHQLVMGVMRNDSPPYGMRNIRGEFEGISADYVGLIAQQLGVPVRIETFNDPEKRWQALAAGKIDFIPSVPKCVANNDFAMSASYARDRAVLGMEMKHTKKLSDNLQGVQVALVRDYLPLSLLRQYYPQARFRLYDNYQDALSAVAFGKADVYLGNSYSLSRNYLNNVHLSRYSALPVRNIAFAFSHNQPELLSLFNKALANIPLADKLQINRIWQPDLVDITQSVNPLTFTPEEQRWMAAHSHVNVVLFSGDKAAPMTIVGADGKLRGMAYDLLSIVSLKTGLIFEYSTVDNAIQLMQRVKTAEVDMFASLTPSMQSSQQILFTRPYLRSAYALTTRANRSDIHSLPDLRGKRLAMVSGSGSEDLIHTHFPDITLVSVDNESALMESVAEGRADAAVGILMMSDYQIKSYYPTQLKIVATVGDRPAWISFGVGPGDPELQSILDKVLLSIPPVEMESLANRWRPGDFVNVDDFWARYRDLMIASAIFTGIIILLTVGWALYLRQQIKRKAALRRELNNQLAQLRTVVSSMPFPVSLRDRQGRLTFCNERYLVETGVTYDEALGKTMVEHPGLRTPEQAAFYHGQLMEVMNSDSRILEDRRYDLWDNPNSSIGITVYQWIEPWHDSDGTVVGVIGGWMDISEREALFAELREAKERAEDSNRAKSVFLSTMSHEIRTPMNAIIGMLDMALKKGRNGEQDIQALEVAYESADSLVGLIGDILDISRIEGGQLDYHPEPVDLAKLIDNLLKVFQGLALDKNISLTKRYPEEPLQPVLADPLRIKQVLSNLLGNAIKFTDQGGVSLIVQQQVDAVSNVVTYTIDVQDSGIGIDQAQQATLFQPFSQADNRRSGTGLGLYISRTVCEKMNGTLTLRSERGIGTCVQAVMRLPLMSSAGERDESIHDIAAALPSGKVLVVDDNAANRMLLAKQLSWLGQQATLACDGYEALQFWQQEHFDVIITDCNMPGLSGYQLTQVIRESEAEQSRRAAWIIGFTANAMHEVYERCMEAGMNSCLFKPCSLNSLSAALSQAHSDQVAEWVEEHNPPIEQADEEQRMAESLHDLMVTTLQEDLSKLAVLTPAEDRHAIADLVHRIAGSLRIARRNDLADACLSLEKQCRDTSLPIEVFTPALTSLTTELYAYLSDLQNSPVL</sequence>
<dbReference type="Gene3D" id="3.30.565.10">
    <property type="entry name" value="Histidine kinase-like ATPase, C-terminal domain"/>
    <property type="match status" value="1"/>
</dbReference>
<evidence type="ECO:0000256" key="13">
    <source>
        <dbReference type="ARBA" id="ARBA00022989"/>
    </source>
</evidence>
<evidence type="ECO:0000256" key="6">
    <source>
        <dbReference type="ARBA" id="ARBA00022553"/>
    </source>
</evidence>
<dbReference type="SMART" id="SM00091">
    <property type="entry name" value="PAS"/>
    <property type="match status" value="1"/>
</dbReference>
<keyword evidence="6 17" id="KW-0597">Phosphoprotein</keyword>
<keyword evidence="14" id="KW-0902">Two-component regulatory system</keyword>
<dbReference type="Pfam" id="PF08448">
    <property type="entry name" value="PAS_4"/>
    <property type="match status" value="1"/>
</dbReference>
<dbReference type="InterPro" id="IPR003661">
    <property type="entry name" value="HisK_dim/P_dom"/>
</dbReference>
<dbReference type="SUPFAM" id="SSF53850">
    <property type="entry name" value="Periplasmic binding protein-like II"/>
    <property type="match status" value="2"/>
</dbReference>
<dbReference type="InterPro" id="IPR036641">
    <property type="entry name" value="HPT_dom_sf"/>
</dbReference>
<comment type="catalytic activity">
    <reaction evidence="1">
        <text>ATP + protein L-histidine = ADP + protein N-phospho-L-histidine.</text>
        <dbReference type="EC" id="2.7.13.3"/>
    </reaction>
</comment>
<feature type="modified residue" description="4-aspartylphosphate" evidence="17">
    <location>
        <position position="999"/>
    </location>
</feature>
<name>A0ABX0RTS8_9GAMM</name>
<dbReference type="SUPFAM" id="SSF55785">
    <property type="entry name" value="PYP-like sensor domain (PAS domain)"/>
    <property type="match status" value="1"/>
</dbReference>
<dbReference type="Proteomes" id="UP001515780">
    <property type="component" value="Unassembled WGS sequence"/>
</dbReference>
<evidence type="ECO:0000313" key="25">
    <source>
        <dbReference type="Proteomes" id="UP001515780"/>
    </source>
</evidence>
<evidence type="ECO:0000256" key="14">
    <source>
        <dbReference type="ARBA" id="ARBA00023012"/>
    </source>
</evidence>
<keyword evidence="11" id="KW-0418">Kinase</keyword>
<keyword evidence="5" id="KW-0997">Cell inner membrane</keyword>
<feature type="domain" description="HPt" evidence="23">
    <location>
        <begin position="1090"/>
        <end position="1186"/>
    </location>
</feature>
<dbReference type="SMART" id="SM00387">
    <property type="entry name" value="HATPase_c"/>
    <property type="match status" value="1"/>
</dbReference>
<keyword evidence="13 18" id="KW-1133">Transmembrane helix</keyword>
<dbReference type="Pfam" id="PF02518">
    <property type="entry name" value="HATPase_c"/>
    <property type="match status" value="1"/>
</dbReference>
<dbReference type="Gene3D" id="3.40.190.10">
    <property type="entry name" value="Periplasmic binding protein-like II"/>
    <property type="match status" value="4"/>
</dbReference>
<evidence type="ECO:0000256" key="17">
    <source>
        <dbReference type="PROSITE-ProRule" id="PRU00169"/>
    </source>
</evidence>
<evidence type="ECO:0000259" key="19">
    <source>
        <dbReference type="PROSITE" id="PS50109"/>
    </source>
</evidence>
<dbReference type="PRINTS" id="PR00344">
    <property type="entry name" value="BCTRLSENSOR"/>
</dbReference>
<dbReference type="InterPro" id="IPR049871">
    <property type="entry name" value="BvgS-like_periplasmic2"/>
</dbReference>
<evidence type="ECO:0000259" key="20">
    <source>
        <dbReference type="PROSITE" id="PS50110"/>
    </source>
</evidence>
<dbReference type="SUPFAM" id="SSF55874">
    <property type="entry name" value="ATPase domain of HSP90 chaperone/DNA topoisomerase II/histidine kinase"/>
    <property type="match status" value="1"/>
</dbReference>
<dbReference type="InterPro" id="IPR000700">
    <property type="entry name" value="PAS-assoc_C"/>
</dbReference>
<evidence type="ECO:0000259" key="22">
    <source>
        <dbReference type="PROSITE" id="PS50113"/>
    </source>
</evidence>
<comment type="subcellular location">
    <subcellularLocation>
        <location evidence="2">Cell inner membrane</location>
        <topology evidence="2">Multi-pass membrane protein</topology>
    </subcellularLocation>
</comment>
<keyword evidence="9" id="KW-0732">Signal</keyword>
<dbReference type="CDD" id="cd00130">
    <property type="entry name" value="PAS"/>
    <property type="match status" value="1"/>
</dbReference>
<evidence type="ECO:0000256" key="10">
    <source>
        <dbReference type="ARBA" id="ARBA00022741"/>
    </source>
</evidence>
<feature type="domain" description="Histidine kinase" evidence="19">
    <location>
        <begin position="709"/>
        <end position="928"/>
    </location>
</feature>
<keyword evidence="12" id="KW-0067">ATP-binding</keyword>
<dbReference type="InterPro" id="IPR035965">
    <property type="entry name" value="PAS-like_dom_sf"/>
</dbReference>
<evidence type="ECO:0000256" key="9">
    <source>
        <dbReference type="ARBA" id="ARBA00022729"/>
    </source>
</evidence>
<keyword evidence="7" id="KW-0808">Transferase</keyword>
<dbReference type="InterPro" id="IPR000014">
    <property type="entry name" value="PAS"/>
</dbReference>
<keyword evidence="4" id="KW-1003">Cell membrane</keyword>